<dbReference type="AlphaFoldDB" id="A0A9Q3YG51"/>
<accession>A0A9Q3YG51</accession>
<sequence>MSPITQVKSNGSVLVEIGKQLPNWQSIQDHLSKTQSSFTTDFYSHLNFGVCYVFYENMSQKEIDIITHSPFLCGISGTIAAVVDLRFPNEDLYLTSCINTKYQTPEFVHNEDAWYSLRIIAVEATTGEVKAMRGCELPPVISSNLNKAVVNQSEYDAHTVSKHHQNYLWLNPMHQLGSNVSYVKIGF</sequence>
<organism evidence="1 2">
    <name type="scientific">Vibrio parahaemolyticus</name>
    <dbReference type="NCBI Taxonomy" id="670"/>
    <lineage>
        <taxon>Bacteria</taxon>
        <taxon>Pseudomonadati</taxon>
        <taxon>Pseudomonadota</taxon>
        <taxon>Gammaproteobacteria</taxon>
        <taxon>Vibrionales</taxon>
        <taxon>Vibrionaceae</taxon>
        <taxon>Vibrio</taxon>
    </lineage>
</organism>
<protein>
    <submittedName>
        <fullName evidence="1">Uncharacterized protein</fullName>
    </submittedName>
</protein>
<gene>
    <name evidence="1" type="ORF">IB292_02685</name>
</gene>
<evidence type="ECO:0000313" key="2">
    <source>
        <dbReference type="Proteomes" id="UP000726777"/>
    </source>
</evidence>
<evidence type="ECO:0000313" key="1">
    <source>
        <dbReference type="EMBL" id="MCC3803936.1"/>
    </source>
</evidence>
<name>A0A9Q3YG51_VIBPH</name>
<dbReference type="EMBL" id="JACVHL010000002">
    <property type="protein sequence ID" value="MCC3803936.1"/>
    <property type="molecule type" value="Genomic_DNA"/>
</dbReference>
<comment type="caution">
    <text evidence="1">The sequence shown here is derived from an EMBL/GenBank/DDBJ whole genome shotgun (WGS) entry which is preliminary data.</text>
</comment>
<dbReference type="Proteomes" id="UP000726777">
    <property type="component" value="Unassembled WGS sequence"/>
</dbReference>
<reference evidence="1" key="1">
    <citation type="submission" date="2020-09" db="EMBL/GenBank/DDBJ databases">
        <title>Genome sequence of Vibrio parahaemolyticus isolates.</title>
        <authorList>
            <person name="Hammerl J.A."/>
            <person name="Strauch E."/>
        </authorList>
    </citation>
    <scope>NUCLEOTIDE SEQUENCE</scope>
    <source>
        <strain evidence="1">17-VB00146</strain>
    </source>
</reference>
<proteinExistence type="predicted"/>
<dbReference type="RefSeq" id="WP_228085610.1">
    <property type="nucleotide sequence ID" value="NZ_JACVHL010000002.1"/>
</dbReference>